<dbReference type="InterPro" id="IPR023465">
    <property type="entry name" value="Riboflavin_kinase_dom_sf"/>
</dbReference>
<comment type="pathway">
    <text evidence="1 14">Cofactor biosynthesis; FAD biosynthesis; FAD from FMN: step 1/1.</text>
</comment>
<dbReference type="Pfam" id="PF06574">
    <property type="entry name" value="FAD_syn"/>
    <property type="match status" value="1"/>
</dbReference>
<comment type="catalytic activity">
    <reaction evidence="13 14">
        <text>FMN + ATP + H(+) = FAD + diphosphate</text>
        <dbReference type="Rhea" id="RHEA:17237"/>
        <dbReference type="ChEBI" id="CHEBI:15378"/>
        <dbReference type="ChEBI" id="CHEBI:30616"/>
        <dbReference type="ChEBI" id="CHEBI:33019"/>
        <dbReference type="ChEBI" id="CHEBI:57692"/>
        <dbReference type="ChEBI" id="CHEBI:58210"/>
        <dbReference type="EC" id="2.7.7.2"/>
    </reaction>
</comment>
<dbReference type="SMART" id="SM00904">
    <property type="entry name" value="Flavokinase"/>
    <property type="match status" value="1"/>
</dbReference>
<dbReference type="InterPro" id="IPR014729">
    <property type="entry name" value="Rossmann-like_a/b/a_fold"/>
</dbReference>
<evidence type="ECO:0000259" key="15">
    <source>
        <dbReference type="SMART" id="SM00904"/>
    </source>
</evidence>
<sequence length="317" mass="36882">MIYTTQVPHLEQNTRSCITLGKFDGLHRGHQKLIERIKAQRMGDCKAVVFTFDVSPKSYILHTPPKYLLTYEERRKLAEDLGVDILTECPFTEELMHMEPEVFVKEYLVDRLHGEYLAVGPDFRFGYQRKGTPQLLKELGKTYGFYTEVVEKEKYKDRDISSTYVREELEKGRMDEVNRLLGYTYFTKGEIVHGRQLGRTIGIPTANLIPPSIKKLPPNGVYITESVIQGNTYQGITNVGYKPTVKENFLGVETYLFSCDADLYGQEAEVRFYRYLRPEVKFSSLEELKNQMMKDIQKGREYFQQNKSQCIESDRIV</sequence>
<dbReference type="SUPFAM" id="SSF82114">
    <property type="entry name" value="Riboflavin kinase-like"/>
    <property type="match status" value="1"/>
</dbReference>
<evidence type="ECO:0000256" key="2">
    <source>
        <dbReference type="ARBA" id="ARBA00005201"/>
    </source>
</evidence>
<dbReference type="InterPro" id="IPR002606">
    <property type="entry name" value="Riboflavin_kinase_bac"/>
</dbReference>
<accession>A0A9D2SK89</accession>
<keyword evidence="10 14" id="KW-0067">ATP-binding</keyword>
<dbReference type="PANTHER" id="PTHR22749:SF6">
    <property type="entry name" value="RIBOFLAVIN KINASE"/>
    <property type="match status" value="1"/>
</dbReference>
<dbReference type="NCBIfam" id="NF004162">
    <property type="entry name" value="PRK05627.1-5"/>
    <property type="match status" value="1"/>
</dbReference>
<dbReference type="GO" id="GO:0008531">
    <property type="term" value="F:riboflavin kinase activity"/>
    <property type="evidence" value="ECO:0007669"/>
    <property type="project" value="UniProtKB-UniRule"/>
</dbReference>
<evidence type="ECO:0000313" key="17">
    <source>
        <dbReference type="Proteomes" id="UP000823893"/>
    </source>
</evidence>
<keyword evidence="7 14" id="KW-0547">Nucleotide-binding</keyword>
<evidence type="ECO:0000256" key="10">
    <source>
        <dbReference type="ARBA" id="ARBA00022840"/>
    </source>
</evidence>
<gene>
    <name evidence="16" type="ORF">H9935_12005</name>
</gene>
<dbReference type="GO" id="GO:0006747">
    <property type="term" value="P:FAD biosynthetic process"/>
    <property type="evidence" value="ECO:0007669"/>
    <property type="project" value="UniProtKB-UniRule"/>
</dbReference>
<dbReference type="InterPro" id="IPR015865">
    <property type="entry name" value="Riboflavin_kinase_bac/euk"/>
</dbReference>
<dbReference type="NCBIfam" id="TIGR00083">
    <property type="entry name" value="ribF"/>
    <property type="match status" value="1"/>
</dbReference>
<evidence type="ECO:0000256" key="3">
    <source>
        <dbReference type="ARBA" id="ARBA00022630"/>
    </source>
</evidence>
<dbReference type="InterPro" id="IPR015864">
    <property type="entry name" value="FAD_synthase"/>
</dbReference>
<dbReference type="AlphaFoldDB" id="A0A9D2SK89"/>
<evidence type="ECO:0000256" key="12">
    <source>
        <dbReference type="ARBA" id="ARBA00047880"/>
    </source>
</evidence>
<dbReference type="CDD" id="cd02064">
    <property type="entry name" value="FAD_synthetase_N"/>
    <property type="match status" value="1"/>
</dbReference>
<dbReference type="GO" id="GO:0009231">
    <property type="term" value="P:riboflavin biosynthetic process"/>
    <property type="evidence" value="ECO:0007669"/>
    <property type="project" value="InterPro"/>
</dbReference>
<evidence type="ECO:0000256" key="4">
    <source>
        <dbReference type="ARBA" id="ARBA00022643"/>
    </source>
</evidence>
<dbReference type="Gene3D" id="2.40.30.30">
    <property type="entry name" value="Riboflavin kinase-like"/>
    <property type="match status" value="1"/>
</dbReference>
<evidence type="ECO:0000256" key="14">
    <source>
        <dbReference type="PIRNR" id="PIRNR004491"/>
    </source>
</evidence>
<dbReference type="InterPro" id="IPR023468">
    <property type="entry name" value="Riboflavin_kinase"/>
</dbReference>
<comment type="caution">
    <text evidence="16">The sequence shown here is derived from an EMBL/GenBank/DDBJ whole genome shotgun (WGS) entry which is preliminary data.</text>
</comment>
<dbReference type="GO" id="GO:0005524">
    <property type="term" value="F:ATP binding"/>
    <property type="evidence" value="ECO:0007669"/>
    <property type="project" value="UniProtKB-UniRule"/>
</dbReference>
<dbReference type="InterPro" id="IPR004821">
    <property type="entry name" value="Cyt_trans-like"/>
</dbReference>
<evidence type="ECO:0000256" key="5">
    <source>
        <dbReference type="ARBA" id="ARBA00022679"/>
    </source>
</evidence>
<dbReference type="SUPFAM" id="SSF52374">
    <property type="entry name" value="Nucleotidylyl transferase"/>
    <property type="match status" value="1"/>
</dbReference>
<proteinExistence type="inferred from homology"/>
<dbReference type="Proteomes" id="UP000823893">
    <property type="component" value="Unassembled WGS sequence"/>
</dbReference>
<evidence type="ECO:0000256" key="9">
    <source>
        <dbReference type="ARBA" id="ARBA00022827"/>
    </source>
</evidence>
<keyword evidence="3 14" id="KW-0285">Flavoprotein</keyword>
<keyword evidence="8 14" id="KW-0418">Kinase</keyword>
<dbReference type="EMBL" id="DWWV01000160">
    <property type="protein sequence ID" value="HJC11503.1"/>
    <property type="molecule type" value="Genomic_DNA"/>
</dbReference>
<dbReference type="NCBIfam" id="NF004160">
    <property type="entry name" value="PRK05627.1-3"/>
    <property type="match status" value="1"/>
</dbReference>
<keyword evidence="11" id="KW-0511">Multifunctional enzyme</keyword>
<dbReference type="Gene3D" id="3.40.50.620">
    <property type="entry name" value="HUPs"/>
    <property type="match status" value="1"/>
</dbReference>
<dbReference type="EC" id="2.7.1.26" evidence="14"/>
<reference evidence="16" key="1">
    <citation type="journal article" date="2021" name="PeerJ">
        <title>Extensive microbial diversity within the chicken gut microbiome revealed by metagenomics and culture.</title>
        <authorList>
            <person name="Gilroy R."/>
            <person name="Ravi A."/>
            <person name="Getino M."/>
            <person name="Pursley I."/>
            <person name="Horton D.L."/>
            <person name="Alikhan N.F."/>
            <person name="Baker D."/>
            <person name="Gharbi K."/>
            <person name="Hall N."/>
            <person name="Watson M."/>
            <person name="Adriaenssens E.M."/>
            <person name="Foster-Nyarko E."/>
            <person name="Jarju S."/>
            <person name="Secka A."/>
            <person name="Antonio M."/>
            <person name="Oren A."/>
            <person name="Chaudhuri R.R."/>
            <person name="La Ragione R."/>
            <person name="Hildebrand F."/>
            <person name="Pallen M.J."/>
        </authorList>
    </citation>
    <scope>NUCLEOTIDE SEQUENCE</scope>
    <source>
        <strain evidence="16">ChiSxjej6B18-287</strain>
    </source>
</reference>
<keyword evidence="4 14" id="KW-0288">FMN</keyword>
<protein>
    <recommendedName>
        <fullName evidence="14">Riboflavin biosynthesis protein</fullName>
    </recommendedName>
    <domain>
        <recommendedName>
            <fullName evidence="14">Riboflavin kinase</fullName>
            <ecNumber evidence="14">2.7.1.26</ecNumber>
        </recommendedName>
        <alternativeName>
            <fullName evidence="14">Flavokinase</fullName>
        </alternativeName>
    </domain>
    <domain>
        <recommendedName>
            <fullName evidence="14">FMN adenylyltransferase</fullName>
            <ecNumber evidence="14">2.7.7.2</ecNumber>
        </recommendedName>
        <alternativeName>
            <fullName evidence="14">FAD pyrophosphorylase</fullName>
        </alternativeName>
        <alternativeName>
            <fullName evidence="14">FAD synthase</fullName>
        </alternativeName>
    </domain>
</protein>
<dbReference type="PANTHER" id="PTHR22749">
    <property type="entry name" value="RIBOFLAVIN KINASE/FMN ADENYLYLTRANSFERASE"/>
    <property type="match status" value="1"/>
</dbReference>
<evidence type="ECO:0000256" key="6">
    <source>
        <dbReference type="ARBA" id="ARBA00022695"/>
    </source>
</evidence>
<evidence type="ECO:0000256" key="13">
    <source>
        <dbReference type="ARBA" id="ARBA00049494"/>
    </source>
</evidence>
<reference evidence="16" key="2">
    <citation type="submission" date="2021-04" db="EMBL/GenBank/DDBJ databases">
        <authorList>
            <person name="Gilroy R."/>
        </authorList>
    </citation>
    <scope>NUCLEOTIDE SEQUENCE</scope>
    <source>
        <strain evidence="16">ChiSxjej6B18-287</strain>
    </source>
</reference>
<dbReference type="EC" id="2.7.7.2" evidence="14"/>
<name>A0A9D2SK89_9FIRM</name>
<evidence type="ECO:0000256" key="11">
    <source>
        <dbReference type="ARBA" id="ARBA00023268"/>
    </source>
</evidence>
<dbReference type="PIRSF" id="PIRSF004491">
    <property type="entry name" value="FAD_Synth"/>
    <property type="match status" value="1"/>
</dbReference>
<organism evidence="16 17">
    <name type="scientific">Candidatus Blautia merdigallinarum</name>
    <dbReference type="NCBI Taxonomy" id="2838495"/>
    <lineage>
        <taxon>Bacteria</taxon>
        <taxon>Bacillati</taxon>
        <taxon>Bacillota</taxon>
        <taxon>Clostridia</taxon>
        <taxon>Lachnospirales</taxon>
        <taxon>Lachnospiraceae</taxon>
        <taxon>Blautia</taxon>
    </lineage>
</organism>
<dbReference type="NCBIfam" id="TIGR00125">
    <property type="entry name" value="cyt_tran_rel"/>
    <property type="match status" value="1"/>
</dbReference>
<keyword evidence="9 14" id="KW-0274">FAD</keyword>
<comment type="similarity">
    <text evidence="14">Belongs to the ribF family.</text>
</comment>
<evidence type="ECO:0000313" key="16">
    <source>
        <dbReference type="EMBL" id="HJC11503.1"/>
    </source>
</evidence>
<feature type="domain" description="Riboflavin kinase" evidence="15">
    <location>
        <begin position="180"/>
        <end position="304"/>
    </location>
</feature>
<keyword evidence="6 14" id="KW-0548">Nucleotidyltransferase</keyword>
<dbReference type="GO" id="GO:0009398">
    <property type="term" value="P:FMN biosynthetic process"/>
    <property type="evidence" value="ECO:0007669"/>
    <property type="project" value="UniProtKB-UniRule"/>
</dbReference>
<comment type="pathway">
    <text evidence="2 14">Cofactor biosynthesis; FMN biosynthesis; FMN from riboflavin (ATP route): step 1/1.</text>
</comment>
<keyword evidence="5 14" id="KW-0808">Transferase</keyword>
<dbReference type="FunFam" id="3.40.50.620:FF:000021">
    <property type="entry name" value="Riboflavin biosynthesis protein"/>
    <property type="match status" value="1"/>
</dbReference>
<evidence type="ECO:0000256" key="1">
    <source>
        <dbReference type="ARBA" id="ARBA00004726"/>
    </source>
</evidence>
<evidence type="ECO:0000256" key="8">
    <source>
        <dbReference type="ARBA" id="ARBA00022777"/>
    </source>
</evidence>
<dbReference type="Pfam" id="PF01687">
    <property type="entry name" value="Flavokinase"/>
    <property type="match status" value="1"/>
</dbReference>
<dbReference type="GO" id="GO:0003919">
    <property type="term" value="F:FMN adenylyltransferase activity"/>
    <property type="evidence" value="ECO:0007669"/>
    <property type="project" value="UniProtKB-UniRule"/>
</dbReference>
<evidence type="ECO:0000256" key="7">
    <source>
        <dbReference type="ARBA" id="ARBA00022741"/>
    </source>
</evidence>
<comment type="catalytic activity">
    <reaction evidence="12 14">
        <text>riboflavin + ATP = FMN + ADP + H(+)</text>
        <dbReference type="Rhea" id="RHEA:14357"/>
        <dbReference type="ChEBI" id="CHEBI:15378"/>
        <dbReference type="ChEBI" id="CHEBI:30616"/>
        <dbReference type="ChEBI" id="CHEBI:57986"/>
        <dbReference type="ChEBI" id="CHEBI:58210"/>
        <dbReference type="ChEBI" id="CHEBI:456216"/>
        <dbReference type="EC" id="2.7.1.26"/>
    </reaction>
</comment>